<feature type="compositionally biased region" description="Basic and acidic residues" evidence="1">
    <location>
        <begin position="215"/>
        <end position="226"/>
    </location>
</feature>
<feature type="compositionally biased region" description="Basic and acidic residues" evidence="1">
    <location>
        <begin position="178"/>
        <end position="187"/>
    </location>
</feature>
<evidence type="ECO:0000313" key="2">
    <source>
        <dbReference type="EMBL" id="CDO68228.1"/>
    </source>
</evidence>
<name>A0A060S763_PYCCI</name>
<feature type="region of interest" description="Disordered" evidence="1">
    <location>
        <begin position="72"/>
        <end position="341"/>
    </location>
</feature>
<feature type="compositionally biased region" description="Acidic residues" evidence="1">
    <location>
        <begin position="276"/>
        <end position="310"/>
    </location>
</feature>
<feature type="region of interest" description="Disordered" evidence="1">
    <location>
        <begin position="18"/>
        <end position="47"/>
    </location>
</feature>
<dbReference type="Proteomes" id="UP000029665">
    <property type="component" value="Unassembled WGS sequence"/>
</dbReference>
<feature type="compositionally biased region" description="Basic and acidic residues" evidence="1">
    <location>
        <begin position="243"/>
        <end position="254"/>
    </location>
</feature>
<evidence type="ECO:0000313" key="3">
    <source>
        <dbReference type="Proteomes" id="UP000029665"/>
    </source>
</evidence>
<reference evidence="2" key="1">
    <citation type="submission" date="2014-01" db="EMBL/GenBank/DDBJ databases">
        <title>The genome of the white-rot fungus Pycnoporus cinnabarinus: a basidiomycete model with a versatile arsenal for lignocellulosic biomass breakdown.</title>
        <authorList>
            <person name="Levasseur A."/>
            <person name="Lomascolo A."/>
            <person name="Ruiz-Duenas F.J."/>
            <person name="Uzan E."/>
            <person name="Piumi F."/>
            <person name="Kues U."/>
            <person name="Ram A.F.J."/>
            <person name="Murat C."/>
            <person name="Haon M."/>
            <person name="Benoit I."/>
            <person name="Arfi Y."/>
            <person name="Chevret D."/>
            <person name="Drula E."/>
            <person name="Kwon M.J."/>
            <person name="Gouret P."/>
            <person name="Lesage-Meessen L."/>
            <person name="Lombard V."/>
            <person name="Mariette J."/>
            <person name="Noirot C."/>
            <person name="Park J."/>
            <person name="Patyshakuliyeva A."/>
            <person name="Wieneger R.A.B."/>
            <person name="Wosten H.A.B."/>
            <person name="Martin F."/>
            <person name="Coutinho P.M."/>
            <person name="de Vries R."/>
            <person name="Martinez A.T."/>
            <person name="Klopp C."/>
            <person name="Pontarotti P."/>
            <person name="Henrissat B."/>
            <person name="Record E."/>
        </authorList>
    </citation>
    <scope>NUCLEOTIDE SEQUENCE [LARGE SCALE GENOMIC DNA]</scope>
    <source>
        <strain evidence="2">BRFM137</strain>
    </source>
</reference>
<sequence length="535" mass="59412">MAASLMLRMGPMVCLPDDYSSTEYRRSYDSSPSPRPSVPRSVKSQGEVVNTAAAYQPHRGAKEHLLREVVDGEAGRKGYDEDVDTPCSTASTHQSDIKAAPCVLQEGLDGPQGQNDESDDGETEDVRAPNDNDVFGELNNIVRPSSPNIFLSRALSDAKTSSGSETESDEDDLAFVGKIDHHREPKDSSVTADSGSDDERSEASDSETSSSDDESSGHEASCRKEDSSDDDEECPHGGTWSMEEERPREGTRLTEDDDSFDPARINSILKESQIFDSDDESDESDTDSDDSDELSSDSDFDFEMDDDDGGDLSASPNGPDAYDGERRWTRPGPSPLRQVFSASDATEMALESGADDKMPRNKPLTIWAIERGDREVDDRDWRLNVLLSLHLRKTDPPKQVNSVPGQDGSNHGRRPERLFIGQGTPAKRVEATLASPPSRYTYRIEAGEYQGRTFDRDAFHGPTAWARFVRFKTVKATMNQRTTKLEFAIRFGEKDDEAVVYTDSEALTFWQTCRDELVVKSQRLKEPEERGRKDN</sequence>
<dbReference type="HOGENOM" id="CLU_509141_0_0_1"/>
<protein>
    <submittedName>
        <fullName evidence="2">Uncharacterized protein</fullName>
    </submittedName>
</protein>
<proteinExistence type="predicted"/>
<gene>
    <name evidence="2" type="ORF">BN946_scf184870.g2</name>
</gene>
<comment type="caution">
    <text evidence="2">The sequence shown here is derived from an EMBL/GenBank/DDBJ whole genome shotgun (WGS) entry which is preliminary data.</text>
</comment>
<keyword evidence="3" id="KW-1185">Reference proteome</keyword>
<dbReference type="AlphaFoldDB" id="A0A060S763"/>
<evidence type="ECO:0000256" key="1">
    <source>
        <dbReference type="SAM" id="MobiDB-lite"/>
    </source>
</evidence>
<dbReference type="STRING" id="5643.A0A060S763"/>
<accession>A0A060S763</accession>
<dbReference type="OrthoDB" id="10668552at2759"/>
<dbReference type="EMBL" id="CCBP010000008">
    <property type="protein sequence ID" value="CDO68228.1"/>
    <property type="molecule type" value="Genomic_DNA"/>
</dbReference>
<organism evidence="2 3">
    <name type="scientific">Pycnoporus cinnabarinus</name>
    <name type="common">Cinnabar-red polypore</name>
    <name type="synonym">Trametes cinnabarina</name>
    <dbReference type="NCBI Taxonomy" id="5643"/>
    <lineage>
        <taxon>Eukaryota</taxon>
        <taxon>Fungi</taxon>
        <taxon>Dikarya</taxon>
        <taxon>Basidiomycota</taxon>
        <taxon>Agaricomycotina</taxon>
        <taxon>Agaricomycetes</taxon>
        <taxon>Polyporales</taxon>
        <taxon>Polyporaceae</taxon>
        <taxon>Trametes</taxon>
    </lineage>
</organism>